<dbReference type="Proteomes" id="UP000485058">
    <property type="component" value="Unassembled WGS sequence"/>
</dbReference>
<dbReference type="Pfam" id="PF01082">
    <property type="entry name" value="Cu2_monooxygen"/>
    <property type="match status" value="1"/>
</dbReference>
<dbReference type="Gene3D" id="2.60.120.310">
    <property type="entry name" value="Copper type II, ascorbate-dependent monooxygenase, N-terminal domain"/>
    <property type="match status" value="1"/>
</dbReference>
<dbReference type="InterPro" id="IPR000323">
    <property type="entry name" value="Cu2_ascorb_mOase_N"/>
</dbReference>
<dbReference type="GO" id="GO:0004500">
    <property type="term" value="F:dopamine beta-monooxygenase activity"/>
    <property type="evidence" value="ECO:0007669"/>
    <property type="project" value="InterPro"/>
</dbReference>
<dbReference type="EMBL" id="BLLF01002550">
    <property type="protein sequence ID" value="GFH24492.1"/>
    <property type="molecule type" value="Genomic_DNA"/>
</dbReference>
<reference evidence="2 3" key="1">
    <citation type="submission" date="2020-02" db="EMBL/GenBank/DDBJ databases">
        <title>Draft genome sequence of Haematococcus lacustris strain NIES-144.</title>
        <authorList>
            <person name="Morimoto D."/>
            <person name="Nakagawa S."/>
            <person name="Yoshida T."/>
            <person name="Sawayama S."/>
        </authorList>
    </citation>
    <scope>NUCLEOTIDE SEQUENCE [LARGE SCALE GENOMIC DNA]</scope>
    <source>
        <strain evidence="2 3">NIES-144</strain>
    </source>
</reference>
<feature type="non-terminal residue" evidence="2">
    <location>
        <position position="1"/>
    </location>
</feature>
<organism evidence="2 3">
    <name type="scientific">Haematococcus lacustris</name>
    <name type="common">Green alga</name>
    <name type="synonym">Haematococcus pluvialis</name>
    <dbReference type="NCBI Taxonomy" id="44745"/>
    <lineage>
        <taxon>Eukaryota</taxon>
        <taxon>Viridiplantae</taxon>
        <taxon>Chlorophyta</taxon>
        <taxon>core chlorophytes</taxon>
        <taxon>Chlorophyceae</taxon>
        <taxon>CS clade</taxon>
        <taxon>Chlamydomonadales</taxon>
        <taxon>Haematococcaceae</taxon>
        <taxon>Haematococcus</taxon>
    </lineage>
</organism>
<dbReference type="AlphaFoldDB" id="A0A6A0A3M5"/>
<evidence type="ECO:0000313" key="2">
    <source>
        <dbReference type="EMBL" id="GFH24492.1"/>
    </source>
</evidence>
<dbReference type="SUPFAM" id="SSF49742">
    <property type="entry name" value="PHM/PNGase F"/>
    <property type="match status" value="1"/>
</dbReference>
<accession>A0A6A0A3M5</accession>
<evidence type="ECO:0000313" key="3">
    <source>
        <dbReference type="Proteomes" id="UP000485058"/>
    </source>
</evidence>
<keyword evidence="3" id="KW-1185">Reference proteome</keyword>
<dbReference type="PANTHER" id="PTHR10157:SF23">
    <property type="entry name" value="MOXD1 HOMOLOG 1"/>
    <property type="match status" value="1"/>
</dbReference>
<sequence>MADIQVFNDTDQTIIWAYAEAFGYHGQTRGQLPLRLNPATYNTTLNVTGAGSNLGNLTEYTYRLGHTSQYACSKAPARLNTPLVCNEVPEDCSYPIAFYGPGSGPFNLPAEAGLPFGGPGGVSYVMLQIHYNNPTGLRNAVDSSGITVHYTQQLRPFDMGVLTLGSYDINVPP</sequence>
<dbReference type="InterPro" id="IPR000945">
    <property type="entry name" value="DBH-like"/>
</dbReference>
<dbReference type="PANTHER" id="PTHR10157">
    <property type="entry name" value="DOPAMINE BETA HYDROXYLASE RELATED"/>
    <property type="match status" value="1"/>
</dbReference>
<name>A0A6A0A3M5_HAELA</name>
<gene>
    <name evidence="2" type="ORF">HaLaN_22300</name>
</gene>
<dbReference type="InterPro" id="IPR008977">
    <property type="entry name" value="PHM/PNGase_F_dom_sf"/>
</dbReference>
<proteinExistence type="predicted"/>
<feature type="domain" description="Copper type II ascorbate-dependent monooxygenase N-terminal" evidence="1">
    <location>
        <begin position="66"/>
        <end position="136"/>
    </location>
</feature>
<feature type="non-terminal residue" evidence="2">
    <location>
        <position position="173"/>
    </location>
</feature>
<dbReference type="InterPro" id="IPR036939">
    <property type="entry name" value="Cu2_ascorb_mOase_N_sf"/>
</dbReference>
<evidence type="ECO:0000259" key="1">
    <source>
        <dbReference type="Pfam" id="PF01082"/>
    </source>
</evidence>
<comment type="caution">
    <text evidence="2">The sequence shown here is derived from an EMBL/GenBank/DDBJ whole genome shotgun (WGS) entry which is preliminary data.</text>
</comment>
<dbReference type="GO" id="GO:0005507">
    <property type="term" value="F:copper ion binding"/>
    <property type="evidence" value="ECO:0007669"/>
    <property type="project" value="InterPro"/>
</dbReference>
<protein>
    <submittedName>
        <fullName evidence="2">DOMON domain-containing protein</fullName>
    </submittedName>
</protein>